<comment type="catalytic activity">
    <reaction evidence="1">
        <text>Hydrolysis of (1-&gt;3)-beta-D-glucosidic linkages in (1-&gt;3)-beta-D-glucans.</text>
        <dbReference type="EC" id="3.2.1.39"/>
    </reaction>
</comment>
<keyword evidence="7" id="KW-0961">Cell wall biogenesis/degradation</keyword>
<accession>A0A167WUK6</accession>
<reference evidence="11 12" key="1">
    <citation type="journal article" date="2016" name="Genome Biol. Evol.">
        <title>Divergent and convergent evolution of fungal pathogenicity.</title>
        <authorList>
            <person name="Shang Y."/>
            <person name="Xiao G."/>
            <person name="Zheng P."/>
            <person name="Cen K."/>
            <person name="Zhan S."/>
            <person name="Wang C."/>
        </authorList>
    </citation>
    <scope>NUCLEOTIDE SEQUENCE [LARGE SCALE GENOMIC DNA]</scope>
    <source>
        <strain evidence="11 12">RCEF 264</strain>
    </source>
</reference>
<dbReference type="STRING" id="1081102.A0A167WUK6"/>
<dbReference type="GO" id="GO:0009986">
    <property type="term" value="C:cell surface"/>
    <property type="evidence" value="ECO:0007669"/>
    <property type="project" value="TreeGrafter"/>
</dbReference>
<dbReference type="FunFam" id="1.10.287.1170:FF:000001">
    <property type="entry name" value="Endo-1,3-beta-glucanase Engl1"/>
    <property type="match status" value="1"/>
</dbReference>
<dbReference type="Pfam" id="PF17652">
    <property type="entry name" value="Glyco_hydro81C"/>
    <property type="match status" value="1"/>
</dbReference>
<keyword evidence="6" id="KW-0326">Glycosidase</keyword>
<dbReference type="GO" id="GO:0071555">
    <property type="term" value="P:cell wall organization"/>
    <property type="evidence" value="ECO:0007669"/>
    <property type="project" value="UniProtKB-KW"/>
</dbReference>
<evidence type="ECO:0000259" key="9">
    <source>
        <dbReference type="Pfam" id="PF03639"/>
    </source>
</evidence>
<evidence type="ECO:0000256" key="6">
    <source>
        <dbReference type="ARBA" id="ARBA00023295"/>
    </source>
</evidence>
<evidence type="ECO:0000256" key="8">
    <source>
        <dbReference type="ARBA" id="ARBA00023326"/>
    </source>
</evidence>
<dbReference type="GO" id="GO:0052861">
    <property type="term" value="F:endo-1,3(4)-beta-glucanase activity"/>
    <property type="evidence" value="ECO:0007669"/>
    <property type="project" value="InterPro"/>
</dbReference>
<evidence type="ECO:0000313" key="11">
    <source>
        <dbReference type="EMBL" id="OAA64199.1"/>
    </source>
</evidence>
<protein>
    <recommendedName>
        <fullName evidence="3">glucan endo-1,3-beta-D-glucosidase</fullName>
        <ecNumber evidence="3">3.2.1.39</ecNumber>
    </recommendedName>
</protein>
<comment type="similarity">
    <text evidence="2">Belongs to the glycosyl hydrolase 81 family.</text>
</comment>
<keyword evidence="4" id="KW-0378">Hydrolase</keyword>
<dbReference type="InterPro" id="IPR040451">
    <property type="entry name" value="GH81_N"/>
</dbReference>
<dbReference type="PANTHER" id="PTHR31983">
    <property type="entry name" value="ENDO-1,3(4)-BETA-GLUCANASE 1"/>
    <property type="match status" value="1"/>
</dbReference>
<evidence type="ECO:0000313" key="12">
    <source>
        <dbReference type="Proteomes" id="UP000076874"/>
    </source>
</evidence>
<sequence>MDHPLAASADGLDLFTAPVPPASASASLPPSIPVRSDHPLAARGVSAATRRAAGPLQTNKFYANLVLGDQDCPAYLLPYAVSWTHGRGPTNGWGLTVSYAPAAQRVFGPPSATCPHAGGPAAYFFSPPVVQHLVLDAAELGPSTALAVENPTDMSVLVSLRPGTDAAQPPAVQFPLVQGQGFVTALYNGARPVLRSAKAILSVDGGDGGHGAAGTEVKAGVRRFVLQMNDGAAWLLYARHLPGTAPLSLRANAHNATVVESAGAFYGSVQVARLLAPHWMSSAYDRAAGVYATGVSLRGHTEARGRVGTYRFGFAKADVTGRDAASPLLMFALPHHCASFDERTQAAVLRGLEMDTPTKGVARAVLADAWTMVEPDLPVDLGFLPWDPATRQTVHALPPAARQTIVDVARQELAEDMEAQSDLDSMYFSGKALAKFATMVLCSHELLHDAAAAATGLQKLTRAFARFAENRQRHPLVYESAWGGVVSSAAYTTGDAMADFGNTYYNDHHFHYGYFVYAGAVLAHLDPSWRGDGGNGGNGGNGAFVDLLVRDYANPTRRDGLFPVFRSFDWYHGHSWAHGLFASMDGKDQESSSEDAMAVYALLLWGLATGDARLAARGRLMLAVLARALQAYYYYYDDGGAVQPGAFVGNRVAGILFENKIDHTTYFGAAPAFIHGIHMLPLLPCTPLCRPPAFVAAEWRETFAGGGGSRTGRADQAEGGWRGVLYGNLATADPAAAWAFFSQARFDRGWLDGGASRTWYLCYAAALGGS</sequence>
<evidence type="ECO:0000256" key="3">
    <source>
        <dbReference type="ARBA" id="ARBA00012780"/>
    </source>
</evidence>
<dbReference type="GO" id="GO:0000272">
    <property type="term" value="P:polysaccharide catabolic process"/>
    <property type="evidence" value="ECO:0007669"/>
    <property type="project" value="UniProtKB-KW"/>
</dbReference>
<dbReference type="EC" id="3.2.1.39" evidence="3"/>
<dbReference type="GO" id="GO:0042973">
    <property type="term" value="F:glucan endo-1,3-beta-D-glucosidase activity"/>
    <property type="evidence" value="ECO:0007669"/>
    <property type="project" value="UniProtKB-EC"/>
</dbReference>
<evidence type="ECO:0000256" key="2">
    <source>
        <dbReference type="ARBA" id="ARBA00010730"/>
    </source>
</evidence>
<keyword evidence="12" id="KW-1185">Reference proteome</keyword>
<dbReference type="AlphaFoldDB" id="A0A167WUK6"/>
<evidence type="ECO:0000256" key="7">
    <source>
        <dbReference type="ARBA" id="ARBA00023316"/>
    </source>
</evidence>
<evidence type="ECO:0000256" key="1">
    <source>
        <dbReference type="ARBA" id="ARBA00000382"/>
    </source>
</evidence>
<keyword evidence="8" id="KW-0624">Polysaccharide degradation</keyword>
<comment type="caution">
    <text evidence="11">The sequence shown here is derived from an EMBL/GenBank/DDBJ whole genome shotgun (WGS) entry which is preliminary data.</text>
</comment>
<dbReference type="PANTHER" id="PTHR31983:SF0">
    <property type="entry name" value="GLUCAN ENDO-1,3-BETA-D-GLUCOSIDASE 2"/>
    <property type="match status" value="1"/>
</dbReference>
<dbReference type="PROSITE" id="PS52008">
    <property type="entry name" value="GH81"/>
    <property type="match status" value="1"/>
</dbReference>
<proteinExistence type="inferred from homology"/>
<evidence type="ECO:0000259" key="10">
    <source>
        <dbReference type="Pfam" id="PF17652"/>
    </source>
</evidence>
<evidence type="ECO:0000256" key="4">
    <source>
        <dbReference type="ARBA" id="ARBA00022801"/>
    </source>
</evidence>
<gene>
    <name evidence="11" type="ORF">SPI_02846</name>
</gene>
<dbReference type="InterPro" id="IPR005200">
    <property type="entry name" value="Endo-beta-glucanase"/>
</dbReference>
<feature type="domain" description="Glycosyl hydrolase family 81 N-terminal" evidence="9">
    <location>
        <begin position="50"/>
        <end position="388"/>
    </location>
</feature>
<dbReference type="Gene3D" id="1.20.5.420">
    <property type="entry name" value="Immunoglobulin FC, subunit C"/>
    <property type="match status" value="1"/>
</dbReference>
<dbReference type="OrthoDB" id="4473401at2759"/>
<dbReference type="Gene3D" id="2.70.98.30">
    <property type="entry name" value="Golgi alpha-mannosidase II, domain 4"/>
    <property type="match status" value="1"/>
</dbReference>
<feature type="domain" description="Glycosyl hydrolase family 81 C-terminal" evidence="10">
    <location>
        <begin position="400"/>
        <end position="761"/>
    </location>
</feature>
<dbReference type="Gene3D" id="1.10.287.1170">
    <property type="entry name" value="glycoside hydrolase family 81 endo-[beta] glucanase"/>
    <property type="match status" value="1"/>
</dbReference>
<organism evidence="11 12">
    <name type="scientific">Niveomyces insectorum RCEF 264</name>
    <dbReference type="NCBI Taxonomy" id="1081102"/>
    <lineage>
        <taxon>Eukaryota</taxon>
        <taxon>Fungi</taxon>
        <taxon>Dikarya</taxon>
        <taxon>Ascomycota</taxon>
        <taxon>Pezizomycotina</taxon>
        <taxon>Sordariomycetes</taxon>
        <taxon>Hypocreomycetidae</taxon>
        <taxon>Hypocreales</taxon>
        <taxon>Cordycipitaceae</taxon>
        <taxon>Niveomyces</taxon>
    </lineage>
</organism>
<dbReference type="Pfam" id="PF03639">
    <property type="entry name" value="Glyco_hydro_81"/>
    <property type="match status" value="1"/>
</dbReference>
<dbReference type="Proteomes" id="UP000076874">
    <property type="component" value="Unassembled WGS sequence"/>
</dbReference>
<keyword evidence="5" id="KW-0119">Carbohydrate metabolism</keyword>
<name>A0A167WUK6_9HYPO</name>
<dbReference type="EMBL" id="AZHD01000004">
    <property type="protein sequence ID" value="OAA64199.1"/>
    <property type="molecule type" value="Genomic_DNA"/>
</dbReference>
<evidence type="ECO:0000256" key="5">
    <source>
        <dbReference type="ARBA" id="ARBA00023277"/>
    </source>
</evidence>
<dbReference type="InterPro" id="IPR040720">
    <property type="entry name" value="GH81_C"/>
</dbReference>